<proteinExistence type="predicted"/>
<evidence type="ECO:0000313" key="2">
    <source>
        <dbReference type="EMBL" id="KAK3770440.1"/>
    </source>
</evidence>
<keyword evidence="3" id="KW-1185">Reference proteome</keyword>
<dbReference type="AlphaFoldDB" id="A0AAE0ZJP0"/>
<evidence type="ECO:0000256" key="1">
    <source>
        <dbReference type="SAM" id="Coils"/>
    </source>
</evidence>
<dbReference type="Proteomes" id="UP001283361">
    <property type="component" value="Unassembled WGS sequence"/>
</dbReference>
<evidence type="ECO:0000313" key="3">
    <source>
        <dbReference type="Proteomes" id="UP001283361"/>
    </source>
</evidence>
<organism evidence="2 3">
    <name type="scientific">Elysia crispata</name>
    <name type="common">lettuce slug</name>
    <dbReference type="NCBI Taxonomy" id="231223"/>
    <lineage>
        <taxon>Eukaryota</taxon>
        <taxon>Metazoa</taxon>
        <taxon>Spiralia</taxon>
        <taxon>Lophotrochozoa</taxon>
        <taxon>Mollusca</taxon>
        <taxon>Gastropoda</taxon>
        <taxon>Heterobranchia</taxon>
        <taxon>Euthyneura</taxon>
        <taxon>Panpulmonata</taxon>
        <taxon>Sacoglossa</taxon>
        <taxon>Placobranchoidea</taxon>
        <taxon>Plakobranchidae</taxon>
        <taxon>Elysia</taxon>
    </lineage>
</organism>
<protein>
    <submittedName>
        <fullName evidence="2">Uncharacterized protein</fullName>
    </submittedName>
</protein>
<dbReference type="EMBL" id="JAWDGP010003844">
    <property type="protein sequence ID" value="KAK3770440.1"/>
    <property type="molecule type" value="Genomic_DNA"/>
</dbReference>
<gene>
    <name evidence="2" type="ORF">RRG08_012181</name>
</gene>
<accession>A0AAE0ZJP0</accession>
<keyword evidence="1" id="KW-0175">Coiled coil</keyword>
<feature type="coiled-coil region" evidence="1">
    <location>
        <begin position="205"/>
        <end position="260"/>
    </location>
</feature>
<name>A0AAE0ZJP0_9GAST</name>
<reference evidence="2" key="1">
    <citation type="journal article" date="2023" name="G3 (Bethesda)">
        <title>A reference genome for the long-term kleptoplast-retaining sea slug Elysia crispata morphotype clarki.</title>
        <authorList>
            <person name="Eastman K.E."/>
            <person name="Pendleton A.L."/>
            <person name="Shaikh M.A."/>
            <person name="Suttiyut T."/>
            <person name="Ogas R."/>
            <person name="Tomko P."/>
            <person name="Gavelis G."/>
            <person name="Widhalm J.R."/>
            <person name="Wisecaver J.H."/>
        </authorList>
    </citation>
    <scope>NUCLEOTIDE SEQUENCE</scope>
    <source>
        <strain evidence="2">ECLA1</strain>
    </source>
</reference>
<sequence length="321" mass="36578">MEALSNKPSLIEDEQYDALRKTFLASGKGRRPDLPPILIDNKLLLQLHYLRLESGTSWSQLQALFLKIKPDVTVSRIRPLIEKTVREFNKLLDADKPPFFNTLLDLDAITPDLRKIGITRSTAYSPPGLTSIEPVCVTNKIVIDFNQFINVERIATKEHMCAWLMHLLPNTDKRIVTNAIHRTITEKRIELKNAHKREQYNKGKVSEVKLTVNEQSNDVESLKKEINNLIEENKNLKTEKRDLKNEMRLMEAEIRSLNKKIIDGDIGSEDVDIKCDKNNAYSNNVRQTVIQLMSNAGVSAENCSKVIKIVSEGVCKQEDSS</sequence>
<comment type="caution">
    <text evidence="2">The sequence shown here is derived from an EMBL/GenBank/DDBJ whole genome shotgun (WGS) entry which is preliminary data.</text>
</comment>